<protein>
    <submittedName>
        <fullName evidence="13">Cytochrome P450</fullName>
    </submittedName>
</protein>
<organism evidence="13 14">
    <name type="scientific">Gymnopus androsaceus JB14</name>
    <dbReference type="NCBI Taxonomy" id="1447944"/>
    <lineage>
        <taxon>Eukaryota</taxon>
        <taxon>Fungi</taxon>
        <taxon>Dikarya</taxon>
        <taxon>Basidiomycota</taxon>
        <taxon>Agaricomycotina</taxon>
        <taxon>Agaricomycetes</taxon>
        <taxon>Agaricomycetidae</taxon>
        <taxon>Agaricales</taxon>
        <taxon>Marasmiineae</taxon>
        <taxon>Omphalotaceae</taxon>
        <taxon>Gymnopus</taxon>
    </lineage>
</organism>
<dbReference type="Proteomes" id="UP000799118">
    <property type="component" value="Unassembled WGS sequence"/>
</dbReference>
<keyword evidence="7" id="KW-0479">Metal-binding</keyword>
<dbReference type="InterPro" id="IPR036396">
    <property type="entry name" value="Cyt_P450_sf"/>
</dbReference>
<evidence type="ECO:0000256" key="6">
    <source>
        <dbReference type="ARBA" id="ARBA00022692"/>
    </source>
</evidence>
<dbReference type="InterPro" id="IPR050121">
    <property type="entry name" value="Cytochrome_P450_monoxygenase"/>
</dbReference>
<comment type="similarity">
    <text evidence="4">Belongs to the cytochrome P450 family.</text>
</comment>
<name>A0A6A4IQB1_9AGAR</name>
<proteinExistence type="inferred from homology"/>
<evidence type="ECO:0000313" key="13">
    <source>
        <dbReference type="EMBL" id="KAE9410968.1"/>
    </source>
</evidence>
<dbReference type="InterPro" id="IPR001128">
    <property type="entry name" value="Cyt_P450"/>
</dbReference>
<comment type="pathway">
    <text evidence="3">Secondary metabolite biosynthesis; terpenoid biosynthesis.</text>
</comment>
<dbReference type="PRINTS" id="PR00463">
    <property type="entry name" value="EP450I"/>
</dbReference>
<evidence type="ECO:0000256" key="11">
    <source>
        <dbReference type="ARBA" id="ARBA00023033"/>
    </source>
</evidence>
<keyword evidence="11" id="KW-0503">Monooxygenase</keyword>
<evidence type="ECO:0000256" key="2">
    <source>
        <dbReference type="ARBA" id="ARBA00004370"/>
    </source>
</evidence>
<evidence type="ECO:0000256" key="10">
    <source>
        <dbReference type="ARBA" id="ARBA00023004"/>
    </source>
</evidence>
<evidence type="ECO:0000256" key="5">
    <source>
        <dbReference type="ARBA" id="ARBA00022617"/>
    </source>
</evidence>
<dbReference type="Pfam" id="PF00067">
    <property type="entry name" value="p450"/>
    <property type="match status" value="1"/>
</dbReference>
<evidence type="ECO:0000313" key="14">
    <source>
        <dbReference type="Proteomes" id="UP000799118"/>
    </source>
</evidence>
<dbReference type="SUPFAM" id="SSF48264">
    <property type="entry name" value="Cytochrome P450"/>
    <property type="match status" value="1"/>
</dbReference>
<evidence type="ECO:0000256" key="7">
    <source>
        <dbReference type="ARBA" id="ARBA00022723"/>
    </source>
</evidence>
<keyword evidence="14" id="KW-1185">Reference proteome</keyword>
<dbReference type="GO" id="GO:0016020">
    <property type="term" value="C:membrane"/>
    <property type="evidence" value="ECO:0007669"/>
    <property type="project" value="UniProtKB-SubCell"/>
</dbReference>
<evidence type="ECO:0000256" key="3">
    <source>
        <dbReference type="ARBA" id="ARBA00004721"/>
    </source>
</evidence>
<accession>A0A6A4IQB1</accession>
<keyword evidence="12" id="KW-0472">Membrane</keyword>
<evidence type="ECO:0000256" key="9">
    <source>
        <dbReference type="ARBA" id="ARBA00023002"/>
    </source>
</evidence>
<dbReference type="OrthoDB" id="3203564at2759"/>
<evidence type="ECO:0000256" key="1">
    <source>
        <dbReference type="ARBA" id="ARBA00001971"/>
    </source>
</evidence>
<keyword evidence="9" id="KW-0560">Oxidoreductase</keyword>
<keyword evidence="5" id="KW-0349">Heme</keyword>
<dbReference type="Gene3D" id="1.10.630.10">
    <property type="entry name" value="Cytochrome P450"/>
    <property type="match status" value="1"/>
</dbReference>
<dbReference type="InterPro" id="IPR002401">
    <property type="entry name" value="Cyt_P450_E_grp-I"/>
</dbReference>
<keyword evidence="10" id="KW-0408">Iron</keyword>
<dbReference type="AlphaFoldDB" id="A0A6A4IQB1"/>
<dbReference type="GO" id="GO:0016705">
    <property type="term" value="F:oxidoreductase activity, acting on paired donors, with incorporation or reduction of molecular oxygen"/>
    <property type="evidence" value="ECO:0007669"/>
    <property type="project" value="InterPro"/>
</dbReference>
<dbReference type="PRINTS" id="PR00385">
    <property type="entry name" value="P450"/>
</dbReference>
<evidence type="ECO:0000256" key="4">
    <source>
        <dbReference type="ARBA" id="ARBA00010617"/>
    </source>
</evidence>
<dbReference type="GO" id="GO:0020037">
    <property type="term" value="F:heme binding"/>
    <property type="evidence" value="ECO:0007669"/>
    <property type="project" value="InterPro"/>
</dbReference>
<keyword evidence="6" id="KW-0812">Transmembrane</keyword>
<reference evidence="13" key="1">
    <citation type="journal article" date="2019" name="Environ. Microbiol.">
        <title>Fungal ecological strategies reflected in gene transcription - a case study of two litter decomposers.</title>
        <authorList>
            <person name="Barbi F."/>
            <person name="Kohler A."/>
            <person name="Barry K."/>
            <person name="Baskaran P."/>
            <person name="Daum C."/>
            <person name="Fauchery L."/>
            <person name="Ihrmark K."/>
            <person name="Kuo A."/>
            <person name="LaButti K."/>
            <person name="Lipzen A."/>
            <person name="Morin E."/>
            <person name="Grigoriev I.V."/>
            <person name="Henrissat B."/>
            <person name="Lindahl B."/>
            <person name="Martin F."/>
        </authorList>
    </citation>
    <scope>NUCLEOTIDE SEQUENCE</scope>
    <source>
        <strain evidence="13">JB14</strain>
    </source>
</reference>
<comment type="subcellular location">
    <subcellularLocation>
        <location evidence="2">Membrane</location>
    </subcellularLocation>
</comment>
<evidence type="ECO:0000256" key="8">
    <source>
        <dbReference type="ARBA" id="ARBA00022989"/>
    </source>
</evidence>
<sequence length="190" mass="21007">MQGDTKGSKDVLSVLVRSNLAEDPKKALHEDEVLSQMATLILAGHETTASSCTWLMYEITKNPKDQERILTEIKNTRARVGNGELTASDYDSMHFFNAAIKEGLRLHPIVPSVAREAGSDDTIPLSYPVITESGEQLSQIPVSKGQRIVLNIGVYNRLTEVWGADANEWNPQRFMHESPKSSPLGVYANL</sequence>
<keyword evidence="8" id="KW-1133">Transmembrane helix</keyword>
<dbReference type="PANTHER" id="PTHR24305">
    <property type="entry name" value="CYTOCHROME P450"/>
    <property type="match status" value="1"/>
</dbReference>
<dbReference type="PANTHER" id="PTHR24305:SF166">
    <property type="entry name" value="CYTOCHROME P450 12A4, MITOCHONDRIAL-RELATED"/>
    <property type="match status" value="1"/>
</dbReference>
<gene>
    <name evidence="13" type="ORF">BT96DRAFT_804512</name>
</gene>
<dbReference type="EMBL" id="ML769384">
    <property type="protein sequence ID" value="KAE9410968.1"/>
    <property type="molecule type" value="Genomic_DNA"/>
</dbReference>
<dbReference type="GO" id="GO:0004497">
    <property type="term" value="F:monooxygenase activity"/>
    <property type="evidence" value="ECO:0007669"/>
    <property type="project" value="UniProtKB-KW"/>
</dbReference>
<dbReference type="GO" id="GO:0005506">
    <property type="term" value="F:iron ion binding"/>
    <property type="evidence" value="ECO:0007669"/>
    <property type="project" value="InterPro"/>
</dbReference>
<comment type="cofactor">
    <cofactor evidence="1">
        <name>heme</name>
        <dbReference type="ChEBI" id="CHEBI:30413"/>
    </cofactor>
</comment>
<evidence type="ECO:0000256" key="12">
    <source>
        <dbReference type="ARBA" id="ARBA00023136"/>
    </source>
</evidence>